<keyword evidence="4" id="KW-1185">Reference proteome</keyword>
<feature type="region of interest" description="Disordered" evidence="1">
    <location>
        <begin position="90"/>
        <end position="127"/>
    </location>
</feature>
<dbReference type="OrthoDB" id="4515024at2"/>
<dbReference type="Proteomes" id="UP000233766">
    <property type="component" value="Unassembled WGS sequence"/>
</dbReference>
<dbReference type="EMBL" id="PJMW01000004">
    <property type="protein sequence ID" value="PKV76469.1"/>
    <property type="molecule type" value="Genomic_DNA"/>
</dbReference>
<keyword evidence="3" id="KW-0255">Endonuclease</keyword>
<evidence type="ECO:0000313" key="3">
    <source>
        <dbReference type="EMBL" id="PKV76469.1"/>
    </source>
</evidence>
<dbReference type="GO" id="GO:0004519">
    <property type="term" value="F:endonuclease activity"/>
    <property type="evidence" value="ECO:0007669"/>
    <property type="project" value="UniProtKB-KW"/>
</dbReference>
<gene>
    <name evidence="3" type="ORF">ATK86_7394</name>
</gene>
<organism evidence="3 4">
    <name type="scientific">Nocardia fluminea</name>
    <dbReference type="NCBI Taxonomy" id="134984"/>
    <lineage>
        <taxon>Bacteria</taxon>
        <taxon>Bacillati</taxon>
        <taxon>Actinomycetota</taxon>
        <taxon>Actinomycetes</taxon>
        <taxon>Mycobacteriales</taxon>
        <taxon>Nocardiaceae</taxon>
        <taxon>Nocardia</taxon>
    </lineage>
</organism>
<proteinExistence type="predicted"/>
<evidence type="ECO:0000256" key="1">
    <source>
        <dbReference type="SAM" id="MobiDB-lite"/>
    </source>
</evidence>
<name>A0A2N3V4C0_9NOCA</name>
<accession>A0A2N3V4C0</accession>
<dbReference type="RefSeq" id="WP_101469139.1">
    <property type="nucleotide sequence ID" value="NZ_PJMW01000004.1"/>
</dbReference>
<dbReference type="AlphaFoldDB" id="A0A2N3V4C0"/>
<sequence length="430" mass="46661">MSELDVDPELFYDLSGQYSTASRTASAALTTMDRELRDAVNMAGNDPCGESWGRGYTICGVEATVTAGRATEVLAKMALLVRQSGINHDQSENAEDYNSGKILPPSDPGSKTFICRPLKSPKGGSRAKPAAWDIVMQPEMWIDGNATLMEQVSTSWLNAASAYGTLDVDLRKKMANLSGSQTDEMPDIQDAHNSVIDAFDALSDSMRNISGAVGGYSATLKDVQEYSELQLTLLSGAVGADVLGALIGGKAVSAGAKKLADIEIDIVRDRIQLAMKALTQAELLSSSTFTAASGTVRYVMTSKFQPVLDKQLKNPPPPASTGTTKRNRLEGEKAEMRAGIDPMKTKESLIGDSGKRRTPDDLDHGQQRLTEVKNVQNQGLTDQIRDELAYCDRRGYEFVLITDNNTHLTAEMQNLVNQGKIKHVRMDFRS</sequence>
<protein>
    <submittedName>
        <fullName evidence="3">Restriction endonuclease fold toxin 7 of polymorphic toxin system</fullName>
    </submittedName>
</protein>
<feature type="region of interest" description="Disordered" evidence="1">
    <location>
        <begin position="309"/>
        <end position="334"/>
    </location>
</feature>
<evidence type="ECO:0000313" key="4">
    <source>
        <dbReference type="Proteomes" id="UP000233766"/>
    </source>
</evidence>
<reference evidence="3 4" key="1">
    <citation type="submission" date="2017-12" db="EMBL/GenBank/DDBJ databases">
        <title>Sequencing the genomes of 1000 Actinobacteria strains.</title>
        <authorList>
            <person name="Klenk H.-P."/>
        </authorList>
    </citation>
    <scope>NUCLEOTIDE SEQUENCE [LARGE SCALE GENOMIC DNA]</scope>
    <source>
        <strain evidence="3 4">DSM 44489</strain>
    </source>
</reference>
<comment type="caution">
    <text evidence="3">The sequence shown here is derived from an EMBL/GenBank/DDBJ whole genome shotgun (WGS) entry which is preliminary data.</text>
</comment>
<evidence type="ECO:0000259" key="2">
    <source>
        <dbReference type="Pfam" id="PF15649"/>
    </source>
</evidence>
<dbReference type="Pfam" id="PF15649">
    <property type="entry name" value="Tox-REase-7"/>
    <property type="match status" value="1"/>
</dbReference>
<keyword evidence="3" id="KW-0540">Nuclease</keyword>
<feature type="domain" description="Tox-REase-7" evidence="2">
    <location>
        <begin position="331"/>
        <end position="411"/>
    </location>
</feature>
<dbReference type="InterPro" id="IPR028903">
    <property type="entry name" value="Tox-REase-7_dom"/>
</dbReference>
<keyword evidence="3" id="KW-0378">Hydrolase</keyword>